<evidence type="ECO:0000313" key="1">
    <source>
        <dbReference type="EMBL" id="QNO42426.1"/>
    </source>
</evidence>
<name>A0A7G9Y342_9EURY</name>
<proteinExistence type="predicted"/>
<dbReference type="AlphaFoldDB" id="A0A7G9Y342"/>
<gene>
    <name evidence="1" type="ORF">PBILOLBF_00001</name>
</gene>
<dbReference type="EMBL" id="MT630737">
    <property type="protein sequence ID" value="QNO42426.1"/>
    <property type="molecule type" value="Genomic_DNA"/>
</dbReference>
<reference evidence="1" key="1">
    <citation type="submission" date="2020-06" db="EMBL/GenBank/DDBJ databases">
        <title>Unique genomic features of the anaerobic methanotrophic archaea.</title>
        <authorList>
            <person name="Chadwick G.L."/>
            <person name="Skennerton C.T."/>
            <person name="Laso-Perez R."/>
            <person name="Leu A.O."/>
            <person name="Speth D.R."/>
            <person name="Yu H."/>
            <person name="Morgan-Lang C."/>
            <person name="Hatzenpichler R."/>
            <person name="Goudeau D."/>
            <person name="Malmstrom R."/>
            <person name="Brazelton W.J."/>
            <person name="Woyke T."/>
            <person name="Hallam S.J."/>
            <person name="Tyson G.W."/>
            <person name="Wegener G."/>
            <person name="Boetius A."/>
            <person name="Orphan V."/>
        </authorList>
    </citation>
    <scope>NUCLEOTIDE SEQUENCE</scope>
</reference>
<accession>A0A7G9Y342</accession>
<protein>
    <submittedName>
        <fullName evidence="1">Uncharacterized protein</fullName>
    </submittedName>
</protein>
<sequence length="42" mass="4808">MRQCRFERPSLRKPRTVKEPEPVFVKLREVRQSVVAAGVGVA</sequence>
<organism evidence="1">
    <name type="scientific">Candidatus Methanogaster sp. ANME-2c ERB4</name>
    <dbReference type="NCBI Taxonomy" id="2759911"/>
    <lineage>
        <taxon>Archaea</taxon>
        <taxon>Methanobacteriati</taxon>
        <taxon>Methanobacteriota</taxon>
        <taxon>Stenosarchaea group</taxon>
        <taxon>Methanomicrobia</taxon>
        <taxon>Methanosarcinales</taxon>
        <taxon>ANME-2 cluster</taxon>
        <taxon>Candidatus Methanogasteraceae</taxon>
        <taxon>Candidatus Methanogaster</taxon>
    </lineage>
</organism>